<dbReference type="EMBL" id="MU118293">
    <property type="protein sequence ID" value="KAF9643061.1"/>
    <property type="molecule type" value="Genomic_DNA"/>
</dbReference>
<dbReference type="Proteomes" id="UP000886501">
    <property type="component" value="Unassembled WGS sequence"/>
</dbReference>
<keyword evidence="2" id="KW-1185">Reference proteome</keyword>
<protein>
    <submittedName>
        <fullName evidence="1">Uncharacterized protein</fullName>
    </submittedName>
</protein>
<organism evidence="1 2">
    <name type="scientific">Thelephora ganbajun</name>
    <name type="common">Ganba fungus</name>
    <dbReference type="NCBI Taxonomy" id="370292"/>
    <lineage>
        <taxon>Eukaryota</taxon>
        <taxon>Fungi</taxon>
        <taxon>Dikarya</taxon>
        <taxon>Basidiomycota</taxon>
        <taxon>Agaricomycotina</taxon>
        <taxon>Agaricomycetes</taxon>
        <taxon>Thelephorales</taxon>
        <taxon>Thelephoraceae</taxon>
        <taxon>Thelephora</taxon>
    </lineage>
</organism>
<evidence type="ECO:0000313" key="1">
    <source>
        <dbReference type="EMBL" id="KAF9643061.1"/>
    </source>
</evidence>
<reference evidence="1" key="1">
    <citation type="submission" date="2019-10" db="EMBL/GenBank/DDBJ databases">
        <authorList>
            <consortium name="DOE Joint Genome Institute"/>
            <person name="Kuo A."/>
            <person name="Miyauchi S."/>
            <person name="Kiss E."/>
            <person name="Drula E."/>
            <person name="Kohler A."/>
            <person name="Sanchez-Garcia M."/>
            <person name="Andreopoulos B."/>
            <person name="Barry K.W."/>
            <person name="Bonito G."/>
            <person name="Buee M."/>
            <person name="Carver A."/>
            <person name="Chen C."/>
            <person name="Cichocki N."/>
            <person name="Clum A."/>
            <person name="Culley D."/>
            <person name="Crous P.W."/>
            <person name="Fauchery L."/>
            <person name="Girlanda M."/>
            <person name="Hayes R."/>
            <person name="Keri Z."/>
            <person name="Labutti K."/>
            <person name="Lipzen A."/>
            <person name="Lombard V."/>
            <person name="Magnuson J."/>
            <person name="Maillard F."/>
            <person name="Morin E."/>
            <person name="Murat C."/>
            <person name="Nolan M."/>
            <person name="Ohm R."/>
            <person name="Pangilinan J."/>
            <person name="Pereira M."/>
            <person name="Perotto S."/>
            <person name="Peter M."/>
            <person name="Riley R."/>
            <person name="Sitrit Y."/>
            <person name="Stielow B."/>
            <person name="Szollosi G."/>
            <person name="Zifcakova L."/>
            <person name="Stursova M."/>
            <person name="Spatafora J.W."/>
            <person name="Tedersoo L."/>
            <person name="Vaario L.-M."/>
            <person name="Yamada A."/>
            <person name="Yan M."/>
            <person name="Wang P."/>
            <person name="Xu J."/>
            <person name="Bruns T."/>
            <person name="Baldrian P."/>
            <person name="Vilgalys R."/>
            <person name="Henrissat B."/>
            <person name="Grigoriev I.V."/>
            <person name="Hibbett D."/>
            <person name="Nagy L.G."/>
            <person name="Martin F.M."/>
        </authorList>
    </citation>
    <scope>NUCLEOTIDE SEQUENCE</scope>
    <source>
        <strain evidence="1">P2</strain>
    </source>
</reference>
<evidence type="ECO:0000313" key="2">
    <source>
        <dbReference type="Proteomes" id="UP000886501"/>
    </source>
</evidence>
<name>A0ACB6Z0A3_THEGA</name>
<comment type="caution">
    <text evidence="1">The sequence shown here is derived from an EMBL/GenBank/DDBJ whole genome shotgun (WGS) entry which is preliminary data.</text>
</comment>
<gene>
    <name evidence="1" type="ORF">BDM02DRAFT_3104913</name>
</gene>
<reference evidence="1" key="2">
    <citation type="journal article" date="2020" name="Nat. Commun.">
        <title>Large-scale genome sequencing of mycorrhizal fungi provides insights into the early evolution of symbiotic traits.</title>
        <authorList>
            <person name="Miyauchi S."/>
            <person name="Kiss E."/>
            <person name="Kuo A."/>
            <person name="Drula E."/>
            <person name="Kohler A."/>
            <person name="Sanchez-Garcia M."/>
            <person name="Morin E."/>
            <person name="Andreopoulos B."/>
            <person name="Barry K.W."/>
            <person name="Bonito G."/>
            <person name="Buee M."/>
            <person name="Carver A."/>
            <person name="Chen C."/>
            <person name="Cichocki N."/>
            <person name="Clum A."/>
            <person name="Culley D."/>
            <person name="Crous P.W."/>
            <person name="Fauchery L."/>
            <person name="Girlanda M."/>
            <person name="Hayes R.D."/>
            <person name="Keri Z."/>
            <person name="LaButti K."/>
            <person name="Lipzen A."/>
            <person name="Lombard V."/>
            <person name="Magnuson J."/>
            <person name="Maillard F."/>
            <person name="Murat C."/>
            <person name="Nolan M."/>
            <person name="Ohm R.A."/>
            <person name="Pangilinan J."/>
            <person name="Pereira M.F."/>
            <person name="Perotto S."/>
            <person name="Peter M."/>
            <person name="Pfister S."/>
            <person name="Riley R."/>
            <person name="Sitrit Y."/>
            <person name="Stielow J.B."/>
            <person name="Szollosi G."/>
            <person name="Zifcakova L."/>
            <person name="Stursova M."/>
            <person name="Spatafora J.W."/>
            <person name="Tedersoo L."/>
            <person name="Vaario L.M."/>
            <person name="Yamada A."/>
            <person name="Yan M."/>
            <person name="Wang P."/>
            <person name="Xu J."/>
            <person name="Bruns T."/>
            <person name="Baldrian P."/>
            <person name="Vilgalys R."/>
            <person name="Dunand C."/>
            <person name="Henrissat B."/>
            <person name="Grigoriev I.V."/>
            <person name="Hibbett D."/>
            <person name="Nagy L.G."/>
            <person name="Martin F.M."/>
        </authorList>
    </citation>
    <scope>NUCLEOTIDE SEQUENCE</scope>
    <source>
        <strain evidence="1">P2</strain>
    </source>
</reference>
<accession>A0ACB6Z0A3</accession>
<proteinExistence type="predicted"/>
<feature type="non-terminal residue" evidence="1">
    <location>
        <position position="1"/>
    </location>
</feature>
<sequence length="100" mass="11214">PTTTTKEVISPAVGGLFAMLIIPVGMLWVFKLPINHRITDRALFVSIYSGVFTGVGVARGILGLHNAYVKRSQTIRDKEFLVEMRSRNLEPEETKEKIEN</sequence>